<reference evidence="1" key="3">
    <citation type="submission" date="2025-08" db="UniProtKB">
        <authorList>
            <consortium name="Ensembl"/>
        </authorList>
    </citation>
    <scope>IDENTIFICATION</scope>
</reference>
<sequence length="82" mass="8915">HNCVFGKNTHLEVGGVHTQLVSVQFADNSSHDGLSMLLHWGRSRAQVSPVGKVSLGLGVDDQHSKGAMLHTHPQHFTISHGW</sequence>
<accession>A0A3B1KHI3</accession>
<reference evidence="2" key="2">
    <citation type="journal article" date="2014" name="Nat. Commun.">
        <title>The cavefish genome reveals candidate genes for eye loss.</title>
        <authorList>
            <person name="McGaugh S.E."/>
            <person name="Gross J.B."/>
            <person name="Aken B."/>
            <person name="Blin M."/>
            <person name="Borowsky R."/>
            <person name="Chalopin D."/>
            <person name="Hinaux H."/>
            <person name="Jeffery W.R."/>
            <person name="Keene A."/>
            <person name="Ma L."/>
            <person name="Minx P."/>
            <person name="Murphy D."/>
            <person name="O'Quin K.E."/>
            <person name="Retaux S."/>
            <person name="Rohner N."/>
            <person name="Searle S.M."/>
            <person name="Stahl B.A."/>
            <person name="Tabin C."/>
            <person name="Volff J.N."/>
            <person name="Yoshizawa M."/>
            <person name="Warren W.C."/>
        </authorList>
    </citation>
    <scope>NUCLEOTIDE SEQUENCE [LARGE SCALE GENOMIC DNA]</scope>
    <source>
        <strain evidence="2">female</strain>
    </source>
</reference>
<evidence type="ECO:0000313" key="2">
    <source>
        <dbReference type="Proteomes" id="UP000018467"/>
    </source>
</evidence>
<reference evidence="2" key="1">
    <citation type="submission" date="2013-03" db="EMBL/GenBank/DDBJ databases">
        <authorList>
            <person name="Jeffery W."/>
            <person name="Warren W."/>
            <person name="Wilson R.K."/>
        </authorList>
    </citation>
    <scope>NUCLEOTIDE SEQUENCE</scope>
    <source>
        <strain evidence="2">female</strain>
    </source>
</reference>
<dbReference type="Proteomes" id="UP000018467">
    <property type="component" value="Unassembled WGS sequence"/>
</dbReference>
<dbReference type="InParanoid" id="A0A3B1KHI3"/>
<protein>
    <submittedName>
        <fullName evidence="1">Uncharacterized protein</fullName>
    </submittedName>
</protein>
<reference evidence="1" key="4">
    <citation type="submission" date="2025-09" db="UniProtKB">
        <authorList>
            <consortium name="Ensembl"/>
        </authorList>
    </citation>
    <scope>IDENTIFICATION</scope>
</reference>
<evidence type="ECO:0000313" key="1">
    <source>
        <dbReference type="Ensembl" id="ENSAMXP00000053331.1"/>
    </source>
</evidence>
<name>A0A3B1KHI3_ASTMX</name>
<dbReference type="Bgee" id="ENSAMXG00000042272">
    <property type="expression patterns" value="Expressed in pharyngeal gill and 7 other cell types or tissues"/>
</dbReference>
<proteinExistence type="predicted"/>
<dbReference type="Ensembl" id="ENSAMXT00000046877.1">
    <property type="protein sequence ID" value="ENSAMXP00000053331.1"/>
    <property type="gene ID" value="ENSAMXG00000042272.1"/>
</dbReference>
<keyword evidence="2" id="KW-1185">Reference proteome</keyword>
<dbReference type="AlphaFoldDB" id="A0A3B1KHI3"/>
<organism evidence="1 2">
    <name type="scientific">Astyanax mexicanus</name>
    <name type="common">Blind cave fish</name>
    <name type="synonym">Astyanax fasciatus mexicanus</name>
    <dbReference type="NCBI Taxonomy" id="7994"/>
    <lineage>
        <taxon>Eukaryota</taxon>
        <taxon>Metazoa</taxon>
        <taxon>Chordata</taxon>
        <taxon>Craniata</taxon>
        <taxon>Vertebrata</taxon>
        <taxon>Euteleostomi</taxon>
        <taxon>Actinopterygii</taxon>
        <taxon>Neopterygii</taxon>
        <taxon>Teleostei</taxon>
        <taxon>Ostariophysi</taxon>
        <taxon>Characiformes</taxon>
        <taxon>Characoidei</taxon>
        <taxon>Acestrorhamphidae</taxon>
        <taxon>Acestrorhamphinae</taxon>
        <taxon>Astyanax</taxon>
    </lineage>
</organism>